<organism evidence="1">
    <name type="scientific">marine sediment metagenome</name>
    <dbReference type="NCBI Taxonomy" id="412755"/>
    <lineage>
        <taxon>unclassified sequences</taxon>
        <taxon>metagenomes</taxon>
        <taxon>ecological metagenomes</taxon>
    </lineage>
</organism>
<gene>
    <name evidence="1" type="ORF">LCGC14_1880210</name>
</gene>
<protein>
    <submittedName>
        <fullName evidence="1">Uncharacterized protein</fullName>
    </submittedName>
</protein>
<accession>A0A0F9G2J5</accession>
<evidence type="ECO:0000313" key="1">
    <source>
        <dbReference type="EMBL" id="KKL92883.1"/>
    </source>
</evidence>
<dbReference type="AlphaFoldDB" id="A0A0F9G2J5"/>
<sequence length="55" mass="6835">MNGYYWQDSKGNWYYRENLKSNDWSDPFPSFKKAKEDRLKKRENYLKNNRIVLKA</sequence>
<reference evidence="1" key="1">
    <citation type="journal article" date="2015" name="Nature">
        <title>Complex archaea that bridge the gap between prokaryotes and eukaryotes.</title>
        <authorList>
            <person name="Spang A."/>
            <person name="Saw J.H."/>
            <person name="Jorgensen S.L."/>
            <person name="Zaremba-Niedzwiedzka K."/>
            <person name="Martijn J."/>
            <person name="Lind A.E."/>
            <person name="van Eijk R."/>
            <person name="Schleper C."/>
            <person name="Guy L."/>
            <person name="Ettema T.J."/>
        </authorList>
    </citation>
    <scope>NUCLEOTIDE SEQUENCE</scope>
</reference>
<name>A0A0F9G2J5_9ZZZZ</name>
<comment type="caution">
    <text evidence="1">The sequence shown here is derived from an EMBL/GenBank/DDBJ whole genome shotgun (WGS) entry which is preliminary data.</text>
</comment>
<proteinExistence type="predicted"/>
<dbReference type="EMBL" id="LAZR01019345">
    <property type="protein sequence ID" value="KKL92883.1"/>
    <property type="molecule type" value="Genomic_DNA"/>
</dbReference>